<dbReference type="RefSeq" id="WP_014343688.1">
    <property type="nucleotide sequence ID" value="NC_016851.1"/>
</dbReference>
<dbReference type="EMBL" id="JQ031552">
    <property type="protein sequence ID" value="AEY78277.1"/>
    <property type="molecule type" value="Genomic_DNA"/>
</dbReference>
<keyword evidence="1" id="KW-0614">Plasmid</keyword>
<accession>H2ESB0</accession>
<dbReference type="AlphaFoldDB" id="H2ESB0"/>
<proteinExistence type="predicted"/>
<dbReference type="InterPro" id="IPR021960">
    <property type="entry name" value="DUF3577"/>
</dbReference>
<organism evidence="1">
    <name type="scientific">Aliivibrio fischeri</name>
    <name type="common">Vibrio fischeri</name>
    <dbReference type="NCBI Taxonomy" id="668"/>
    <lineage>
        <taxon>Bacteria</taxon>
        <taxon>Pseudomonadati</taxon>
        <taxon>Pseudomonadota</taxon>
        <taxon>Gammaproteobacteria</taxon>
        <taxon>Vibrionales</taxon>
        <taxon>Vibrionaceae</taxon>
        <taxon>Aliivibrio</taxon>
    </lineage>
</organism>
<evidence type="ECO:0000313" key="1">
    <source>
        <dbReference type="EMBL" id="AEY78277.1"/>
    </source>
</evidence>
<dbReference type="Pfam" id="PF12101">
    <property type="entry name" value="DUF3577"/>
    <property type="match status" value="1"/>
</dbReference>
<protein>
    <recommendedName>
        <fullName evidence="2">DUF3577 domain-containing protein</fullName>
    </recommendedName>
</protein>
<reference evidence="1" key="1">
    <citation type="submission" date="2011-11" db="EMBL/GenBank/DDBJ databases">
        <authorList>
            <person name="Summers A.O."/>
            <person name="Wireman J."/>
            <person name="Williams L.E."/>
        </authorList>
    </citation>
    <scope>NUCLEOTIDE SEQUENCE</scope>
    <source>
        <strain evidence="1">KB1A-97</strain>
        <plasmid evidence="1">pKB1A97-67</plasmid>
    </source>
</reference>
<evidence type="ECO:0008006" key="2">
    <source>
        <dbReference type="Google" id="ProtNLM"/>
    </source>
</evidence>
<sequence>MSGNNNAQYFDLHTNAFGFFNRVRKVVPKKGEPFWAVDISACRGDAGEKTYFDCNVVGKEAIALFEQHLANFEQGKDVVTASLVIGDLRVEQFTYKSGTKKAGQPGVSLKGRVLRIKYLKVNDTVVFNTGSEA</sequence>
<geneLocation type="plasmid" evidence="1">
    <name>pKB1A97-67</name>
</geneLocation>
<name>H2ESB0_ALIFS</name>